<comment type="caution">
    <text evidence="1">The sequence shown here is derived from an EMBL/GenBank/DDBJ whole genome shotgun (WGS) entry which is preliminary data.</text>
</comment>
<dbReference type="Proteomes" id="UP000828390">
    <property type="component" value="Unassembled WGS sequence"/>
</dbReference>
<proteinExistence type="predicted"/>
<accession>A0A9D4HEV4</accession>
<evidence type="ECO:0000313" key="2">
    <source>
        <dbReference type="Proteomes" id="UP000828390"/>
    </source>
</evidence>
<gene>
    <name evidence="1" type="ORF">DPMN_057924</name>
</gene>
<sequence length="108" mass="12152">MPKLPTKETRLKNVVLNEASRASKRCSWRHSFSESQMLTNLGTSARDKLIREKISLKEPYQTAVKTCDYTTLASSGLPAKPEGRASGKKELIDRYSLKLKVTIRKGKV</sequence>
<name>A0A9D4HEV4_DREPO</name>
<organism evidence="1 2">
    <name type="scientific">Dreissena polymorpha</name>
    <name type="common">Zebra mussel</name>
    <name type="synonym">Mytilus polymorpha</name>
    <dbReference type="NCBI Taxonomy" id="45954"/>
    <lineage>
        <taxon>Eukaryota</taxon>
        <taxon>Metazoa</taxon>
        <taxon>Spiralia</taxon>
        <taxon>Lophotrochozoa</taxon>
        <taxon>Mollusca</taxon>
        <taxon>Bivalvia</taxon>
        <taxon>Autobranchia</taxon>
        <taxon>Heteroconchia</taxon>
        <taxon>Euheterodonta</taxon>
        <taxon>Imparidentia</taxon>
        <taxon>Neoheterodontei</taxon>
        <taxon>Myida</taxon>
        <taxon>Dreissenoidea</taxon>
        <taxon>Dreissenidae</taxon>
        <taxon>Dreissena</taxon>
    </lineage>
</organism>
<reference evidence="1" key="2">
    <citation type="submission" date="2020-11" db="EMBL/GenBank/DDBJ databases">
        <authorList>
            <person name="McCartney M.A."/>
            <person name="Auch B."/>
            <person name="Kono T."/>
            <person name="Mallez S."/>
            <person name="Becker A."/>
            <person name="Gohl D.M."/>
            <person name="Silverstein K.A.T."/>
            <person name="Koren S."/>
            <person name="Bechman K.B."/>
            <person name="Herman A."/>
            <person name="Abrahante J.E."/>
            <person name="Garbe J."/>
        </authorList>
    </citation>
    <scope>NUCLEOTIDE SEQUENCE</scope>
    <source>
        <strain evidence="1">Duluth1</strain>
        <tissue evidence="1">Whole animal</tissue>
    </source>
</reference>
<dbReference type="EMBL" id="JAIWYP010000013">
    <property type="protein sequence ID" value="KAH3715218.1"/>
    <property type="molecule type" value="Genomic_DNA"/>
</dbReference>
<keyword evidence="2" id="KW-1185">Reference proteome</keyword>
<dbReference type="AlphaFoldDB" id="A0A9D4HEV4"/>
<evidence type="ECO:0000313" key="1">
    <source>
        <dbReference type="EMBL" id="KAH3715218.1"/>
    </source>
</evidence>
<reference evidence="1" key="1">
    <citation type="journal article" date="2019" name="bioRxiv">
        <title>The Genome of the Zebra Mussel, Dreissena polymorpha: A Resource for Invasive Species Research.</title>
        <authorList>
            <person name="McCartney M.A."/>
            <person name="Auch B."/>
            <person name="Kono T."/>
            <person name="Mallez S."/>
            <person name="Zhang Y."/>
            <person name="Obille A."/>
            <person name="Becker A."/>
            <person name="Abrahante J.E."/>
            <person name="Garbe J."/>
            <person name="Badalamenti J.P."/>
            <person name="Herman A."/>
            <person name="Mangelson H."/>
            <person name="Liachko I."/>
            <person name="Sullivan S."/>
            <person name="Sone E.D."/>
            <person name="Koren S."/>
            <person name="Silverstein K.A.T."/>
            <person name="Beckman K.B."/>
            <person name="Gohl D.M."/>
        </authorList>
    </citation>
    <scope>NUCLEOTIDE SEQUENCE</scope>
    <source>
        <strain evidence="1">Duluth1</strain>
        <tissue evidence="1">Whole animal</tissue>
    </source>
</reference>
<protein>
    <submittedName>
        <fullName evidence="1">Uncharacterized protein</fullName>
    </submittedName>
</protein>